<name>A0ABS6F1P9_9CLOT</name>
<comment type="caution">
    <text evidence="1">The sequence shown here is derived from an EMBL/GenBank/DDBJ whole genome shotgun (WGS) entry which is preliminary data.</text>
</comment>
<dbReference type="RefSeq" id="WP_032123529.1">
    <property type="nucleotide sequence ID" value="NZ_JAHLQL010000003.1"/>
</dbReference>
<keyword evidence="2" id="KW-1185">Reference proteome</keyword>
<reference evidence="1 2" key="1">
    <citation type="submission" date="2021-06" db="EMBL/GenBank/DDBJ databases">
        <authorList>
            <person name="Sun Q."/>
            <person name="Li D."/>
        </authorList>
    </citation>
    <scope>NUCLEOTIDE SEQUENCE [LARGE SCALE GENOMIC DNA]</scope>
    <source>
        <strain evidence="1 2">MSJ-4</strain>
    </source>
</reference>
<organism evidence="1 2">
    <name type="scientific">Clostridium simiarum</name>
    <dbReference type="NCBI Taxonomy" id="2841506"/>
    <lineage>
        <taxon>Bacteria</taxon>
        <taxon>Bacillati</taxon>
        <taxon>Bacillota</taxon>
        <taxon>Clostridia</taxon>
        <taxon>Eubacteriales</taxon>
        <taxon>Clostridiaceae</taxon>
        <taxon>Clostridium</taxon>
    </lineage>
</organism>
<dbReference type="Proteomes" id="UP000736583">
    <property type="component" value="Unassembled WGS sequence"/>
</dbReference>
<protein>
    <submittedName>
        <fullName evidence="1">Uncharacterized protein</fullName>
    </submittedName>
</protein>
<sequence length="77" mass="8813">MAWEKLKEMNLYDKLEDHLKTVPTKDTEKVEEIITSTEGLQKINKCIHEGMDPRTTGEAMNLSVDQVNIIKDILGKL</sequence>
<accession>A0ABS6F1P9</accession>
<gene>
    <name evidence="1" type="ORF">KQI89_10410</name>
</gene>
<dbReference type="EMBL" id="JAHLQL010000003">
    <property type="protein sequence ID" value="MBU5592173.1"/>
    <property type="molecule type" value="Genomic_DNA"/>
</dbReference>
<proteinExistence type="predicted"/>
<evidence type="ECO:0000313" key="1">
    <source>
        <dbReference type="EMBL" id="MBU5592173.1"/>
    </source>
</evidence>
<evidence type="ECO:0000313" key="2">
    <source>
        <dbReference type="Proteomes" id="UP000736583"/>
    </source>
</evidence>